<feature type="region of interest" description="Disordered" evidence="1">
    <location>
        <begin position="161"/>
        <end position="188"/>
    </location>
</feature>
<evidence type="ECO:0000313" key="2">
    <source>
        <dbReference type="EMBL" id="EDW26655.1"/>
    </source>
</evidence>
<dbReference type="EMBL" id="CH479192">
    <property type="protein sequence ID" value="EDW26655.1"/>
    <property type="molecule type" value="Genomic_DNA"/>
</dbReference>
<dbReference type="AlphaFoldDB" id="B4GVB8"/>
<reference evidence="2 3" key="1">
    <citation type="journal article" date="2007" name="Nature">
        <title>Evolution of genes and genomes on the Drosophila phylogeny.</title>
        <authorList>
            <consortium name="Drosophila 12 Genomes Consortium"/>
            <person name="Clark A.G."/>
            <person name="Eisen M.B."/>
            <person name="Smith D.R."/>
            <person name="Bergman C.M."/>
            <person name="Oliver B."/>
            <person name="Markow T.A."/>
            <person name="Kaufman T.C."/>
            <person name="Kellis M."/>
            <person name="Gelbart W."/>
            <person name="Iyer V.N."/>
            <person name="Pollard D.A."/>
            <person name="Sackton T.B."/>
            <person name="Larracuente A.M."/>
            <person name="Singh N.D."/>
            <person name="Abad J.P."/>
            <person name="Abt D.N."/>
            <person name="Adryan B."/>
            <person name="Aguade M."/>
            <person name="Akashi H."/>
            <person name="Anderson W.W."/>
            <person name="Aquadro C.F."/>
            <person name="Ardell D.H."/>
            <person name="Arguello R."/>
            <person name="Artieri C.G."/>
            <person name="Barbash D.A."/>
            <person name="Barker D."/>
            <person name="Barsanti P."/>
            <person name="Batterham P."/>
            <person name="Batzoglou S."/>
            <person name="Begun D."/>
            <person name="Bhutkar A."/>
            <person name="Blanco E."/>
            <person name="Bosak S.A."/>
            <person name="Bradley R.K."/>
            <person name="Brand A.D."/>
            <person name="Brent M.R."/>
            <person name="Brooks A.N."/>
            <person name="Brown R.H."/>
            <person name="Butlin R.K."/>
            <person name="Caggese C."/>
            <person name="Calvi B.R."/>
            <person name="Bernardo de Carvalho A."/>
            <person name="Caspi A."/>
            <person name="Castrezana S."/>
            <person name="Celniker S.E."/>
            <person name="Chang J.L."/>
            <person name="Chapple C."/>
            <person name="Chatterji S."/>
            <person name="Chinwalla A."/>
            <person name="Civetta A."/>
            <person name="Clifton S.W."/>
            <person name="Comeron J.M."/>
            <person name="Costello J.C."/>
            <person name="Coyne J.A."/>
            <person name="Daub J."/>
            <person name="David R.G."/>
            <person name="Delcher A.L."/>
            <person name="Delehaunty K."/>
            <person name="Do C.B."/>
            <person name="Ebling H."/>
            <person name="Edwards K."/>
            <person name="Eickbush T."/>
            <person name="Evans J.D."/>
            <person name="Filipski A."/>
            <person name="Findeiss S."/>
            <person name="Freyhult E."/>
            <person name="Fulton L."/>
            <person name="Fulton R."/>
            <person name="Garcia A.C."/>
            <person name="Gardiner A."/>
            <person name="Garfield D.A."/>
            <person name="Garvin B.E."/>
            <person name="Gibson G."/>
            <person name="Gilbert D."/>
            <person name="Gnerre S."/>
            <person name="Godfrey J."/>
            <person name="Good R."/>
            <person name="Gotea V."/>
            <person name="Gravely B."/>
            <person name="Greenberg A.J."/>
            <person name="Griffiths-Jones S."/>
            <person name="Gross S."/>
            <person name="Guigo R."/>
            <person name="Gustafson E.A."/>
            <person name="Haerty W."/>
            <person name="Hahn M.W."/>
            <person name="Halligan D.L."/>
            <person name="Halpern A.L."/>
            <person name="Halter G.M."/>
            <person name="Han M.V."/>
            <person name="Heger A."/>
            <person name="Hillier L."/>
            <person name="Hinrichs A.S."/>
            <person name="Holmes I."/>
            <person name="Hoskins R.A."/>
            <person name="Hubisz M.J."/>
            <person name="Hultmark D."/>
            <person name="Huntley M.A."/>
            <person name="Jaffe D.B."/>
            <person name="Jagadeeshan S."/>
            <person name="Jeck W.R."/>
            <person name="Johnson J."/>
            <person name="Jones C.D."/>
            <person name="Jordan W.C."/>
            <person name="Karpen G.H."/>
            <person name="Kataoka E."/>
            <person name="Keightley P.D."/>
            <person name="Kheradpour P."/>
            <person name="Kirkness E.F."/>
            <person name="Koerich L.B."/>
            <person name="Kristiansen K."/>
            <person name="Kudrna D."/>
            <person name="Kulathinal R.J."/>
            <person name="Kumar S."/>
            <person name="Kwok R."/>
            <person name="Lander E."/>
            <person name="Langley C.H."/>
            <person name="Lapoint R."/>
            <person name="Lazzaro B.P."/>
            <person name="Lee S.J."/>
            <person name="Levesque L."/>
            <person name="Li R."/>
            <person name="Lin C.F."/>
            <person name="Lin M.F."/>
            <person name="Lindblad-Toh K."/>
            <person name="Llopart A."/>
            <person name="Long M."/>
            <person name="Low L."/>
            <person name="Lozovsky E."/>
            <person name="Lu J."/>
            <person name="Luo M."/>
            <person name="Machado C.A."/>
            <person name="Makalowski W."/>
            <person name="Marzo M."/>
            <person name="Matsuda M."/>
            <person name="Matzkin L."/>
            <person name="McAllister B."/>
            <person name="McBride C.S."/>
            <person name="McKernan B."/>
            <person name="McKernan K."/>
            <person name="Mendez-Lago M."/>
            <person name="Minx P."/>
            <person name="Mollenhauer M.U."/>
            <person name="Montooth K."/>
            <person name="Mount S.M."/>
            <person name="Mu X."/>
            <person name="Myers E."/>
            <person name="Negre B."/>
            <person name="Newfeld S."/>
            <person name="Nielsen R."/>
            <person name="Noor M.A."/>
            <person name="O'Grady P."/>
            <person name="Pachter L."/>
            <person name="Papaceit M."/>
            <person name="Parisi M.J."/>
            <person name="Parisi M."/>
            <person name="Parts L."/>
            <person name="Pedersen J.S."/>
            <person name="Pesole G."/>
            <person name="Phillippy A.M."/>
            <person name="Ponting C.P."/>
            <person name="Pop M."/>
            <person name="Porcelli D."/>
            <person name="Powell J.R."/>
            <person name="Prohaska S."/>
            <person name="Pruitt K."/>
            <person name="Puig M."/>
            <person name="Quesneville H."/>
            <person name="Ram K.R."/>
            <person name="Rand D."/>
            <person name="Rasmussen M.D."/>
            <person name="Reed L.K."/>
            <person name="Reenan R."/>
            <person name="Reily A."/>
            <person name="Remington K.A."/>
            <person name="Rieger T.T."/>
            <person name="Ritchie M.G."/>
            <person name="Robin C."/>
            <person name="Rogers Y.H."/>
            <person name="Rohde C."/>
            <person name="Rozas J."/>
            <person name="Rubenfield M.J."/>
            <person name="Ruiz A."/>
            <person name="Russo S."/>
            <person name="Salzberg S.L."/>
            <person name="Sanchez-Gracia A."/>
            <person name="Saranga D.J."/>
            <person name="Sato H."/>
            <person name="Schaeffer S.W."/>
            <person name="Schatz M.C."/>
            <person name="Schlenke T."/>
            <person name="Schwartz R."/>
            <person name="Segarra C."/>
            <person name="Singh R.S."/>
            <person name="Sirot L."/>
            <person name="Sirota M."/>
            <person name="Sisneros N.B."/>
            <person name="Smith C.D."/>
            <person name="Smith T.F."/>
            <person name="Spieth J."/>
            <person name="Stage D.E."/>
            <person name="Stark A."/>
            <person name="Stephan W."/>
            <person name="Strausberg R.L."/>
            <person name="Strempel S."/>
            <person name="Sturgill D."/>
            <person name="Sutton G."/>
            <person name="Sutton G.G."/>
            <person name="Tao W."/>
            <person name="Teichmann S."/>
            <person name="Tobari Y.N."/>
            <person name="Tomimura Y."/>
            <person name="Tsolas J.M."/>
            <person name="Valente V.L."/>
            <person name="Venter E."/>
            <person name="Venter J.C."/>
            <person name="Vicario S."/>
            <person name="Vieira F.G."/>
            <person name="Vilella A.J."/>
            <person name="Villasante A."/>
            <person name="Walenz B."/>
            <person name="Wang J."/>
            <person name="Wasserman M."/>
            <person name="Watts T."/>
            <person name="Wilson D."/>
            <person name="Wilson R.K."/>
            <person name="Wing R.A."/>
            <person name="Wolfner M.F."/>
            <person name="Wong A."/>
            <person name="Wong G.K."/>
            <person name="Wu C.I."/>
            <person name="Wu G."/>
            <person name="Yamamoto D."/>
            <person name="Yang H.P."/>
            <person name="Yang S.P."/>
            <person name="Yorke J.A."/>
            <person name="Yoshida K."/>
            <person name="Zdobnov E."/>
            <person name="Zhang P."/>
            <person name="Zhang Y."/>
            <person name="Zimin A.V."/>
            <person name="Baldwin J."/>
            <person name="Abdouelleil A."/>
            <person name="Abdulkadir J."/>
            <person name="Abebe A."/>
            <person name="Abera B."/>
            <person name="Abreu J."/>
            <person name="Acer S.C."/>
            <person name="Aftuck L."/>
            <person name="Alexander A."/>
            <person name="An P."/>
            <person name="Anderson E."/>
            <person name="Anderson S."/>
            <person name="Arachi H."/>
            <person name="Azer M."/>
            <person name="Bachantsang P."/>
            <person name="Barry A."/>
            <person name="Bayul T."/>
            <person name="Berlin A."/>
            <person name="Bessette D."/>
            <person name="Bloom T."/>
            <person name="Blye J."/>
            <person name="Boguslavskiy L."/>
            <person name="Bonnet C."/>
            <person name="Boukhgalter B."/>
            <person name="Bourzgui I."/>
            <person name="Brown A."/>
            <person name="Cahill P."/>
            <person name="Channer S."/>
            <person name="Cheshatsang Y."/>
            <person name="Chuda L."/>
            <person name="Citroen M."/>
            <person name="Collymore A."/>
            <person name="Cooke P."/>
            <person name="Costello M."/>
            <person name="D'Aco K."/>
            <person name="Daza R."/>
            <person name="De Haan G."/>
            <person name="DeGray S."/>
            <person name="DeMaso C."/>
            <person name="Dhargay N."/>
            <person name="Dooley K."/>
            <person name="Dooley E."/>
            <person name="Doricent M."/>
            <person name="Dorje P."/>
            <person name="Dorjee K."/>
            <person name="Dupes A."/>
            <person name="Elong R."/>
            <person name="Falk J."/>
            <person name="Farina A."/>
            <person name="Faro S."/>
            <person name="Ferguson D."/>
            <person name="Fisher S."/>
            <person name="Foley C.D."/>
            <person name="Franke A."/>
            <person name="Friedrich D."/>
            <person name="Gadbois L."/>
            <person name="Gearin G."/>
            <person name="Gearin C.R."/>
            <person name="Giannoukos G."/>
            <person name="Goode T."/>
            <person name="Graham J."/>
            <person name="Grandbois E."/>
            <person name="Grewal S."/>
            <person name="Gyaltsen K."/>
            <person name="Hafez N."/>
            <person name="Hagos B."/>
            <person name="Hall J."/>
            <person name="Henson C."/>
            <person name="Hollinger A."/>
            <person name="Honan T."/>
            <person name="Huard M.D."/>
            <person name="Hughes L."/>
            <person name="Hurhula B."/>
            <person name="Husby M.E."/>
            <person name="Kamat A."/>
            <person name="Kanga B."/>
            <person name="Kashin S."/>
            <person name="Khazanovich D."/>
            <person name="Kisner P."/>
            <person name="Lance K."/>
            <person name="Lara M."/>
            <person name="Lee W."/>
            <person name="Lennon N."/>
            <person name="Letendre F."/>
            <person name="LeVine R."/>
            <person name="Lipovsky A."/>
            <person name="Liu X."/>
            <person name="Liu J."/>
            <person name="Liu S."/>
            <person name="Lokyitsang T."/>
            <person name="Lokyitsang Y."/>
            <person name="Lubonja R."/>
            <person name="Lui A."/>
            <person name="MacDonald P."/>
            <person name="Magnisalis V."/>
            <person name="Maru K."/>
            <person name="Matthews C."/>
            <person name="McCusker W."/>
            <person name="McDonough S."/>
            <person name="Mehta T."/>
            <person name="Meldrim J."/>
            <person name="Meneus L."/>
            <person name="Mihai O."/>
            <person name="Mihalev A."/>
            <person name="Mihova T."/>
            <person name="Mittelman R."/>
            <person name="Mlenga V."/>
            <person name="Montmayeur A."/>
            <person name="Mulrain L."/>
            <person name="Navidi A."/>
            <person name="Naylor J."/>
            <person name="Negash T."/>
            <person name="Nguyen T."/>
            <person name="Nguyen N."/>
            <person name="Nicol R."/>
            <person name="Norbu C."/>
            <person name="Norbu N."/>
            <person name="Novod N."/>
            <person name="O'Neill B."/>
            <person name="Osman S."/>
            <person name="Markiewicz E."/>
            <person name="Oyono O.L."/>
            <person name="Patti C."/>
            <person name="Phunkhang P."/>
            <person name="Pierre F."/>
            <person name="Priest M."/>
            <person name="Raghuraman S."/>
            <person name="Rege F."/>
            <person name="Reyes R."/>
            <person name="Rise C."/>
            <person name="Rogov P."/>
            <person name="Ross K."/>
            <person name="Ryan E."/>
            <person name="Settipalli S."/>
            <person name="Shea T."/>
            <person name="Sherpa N."/>
            <person name="Shi L."/>
            <person name="Shih D."/>
            <person name="Sparrow T."/>
            <person name="Spaulding J."/>
            <person name="Stalker J."/>
            <person name="Stange-Thomann N."/>
            <person name="Stavropoulos S."/>
            <person name="Stone C."/>
            <person name="Strader C."/>
            <person name="Tesfaye S."/>
            <person name="Thomson T."/>
            <person name="Thoulutsang Y."/>
            <person name="Thoulutsang D."/>
            <person name="Topham K."/>
            <person name="Topping I."/>
            <person name="Tsamla T."/>
            <person name="Vassiliev H."/>
            <person name="Vo A."/>
            <person name="Wangchuk T."/>
            <person name="Wangdi T."/>
            <person name="Weiand M."/>
            <person name="Wilkinson J."/>
            <person name="Wilson A."/>
            <person name="Yadav S."/>
            <person name="Young G."/>
            <person name="Yu Q."/>
            <person name="Zembek L."/>
            <person name="Zhong D."/>
            <person name="Zimmer A."/>
            <person name="Zwirko Z."/>
            <person name="Jaffe D.B."/>
            <person name="Alvarez P."/>
            <person name="Brockman W."/>
            <person name="Butler J."/>
            <person name="Chin C."/>
            <person name="Gnerre S."/>
            <person name="Grabherr M."/>
            <person name="Kleber M."/>
            <person name="Mauceli E."/>
            <person name="MacCallum I."/>
        </authorList>
    </citation>
    <scope>NUCLEOTIDE SEQUENCE [LARGE SCALE GENOMIC DNA]</scope>
    <source>
        <strain evidence="3">MSH-3 / Tucson 14011-0111.49</strain>
    </source>
</reference>
<evidence type="ECO:0000256" key="1">
    <source>
        <dbReference type="SAM" id="MobiDB-lite"/>
    </source>
</evidence>
<name>B4GVB8_DROPE</name>
<dbReference type="Proteomes" id="UP000008744">
    <property type="component" value="Unassembled WGS sequence"/>
</dbReference>
<dbReference type="HOGENOM" id="CLU_1257235_0_0_1"/>
<sequence length="220" mass="24637">MLAPAAEAAEASDNKSVAQWGGTELEMEESHHNPATGIQIPSFNMRLPRKCLGCCWDAAPSCSSLKGVIIPMIIIIYEYYHRHHHRHHERHSFNAKPYSQYGIHFQKGLLKMDLGILLSSYMKSIRWTFWHRFRCSISFSAACCCCHVAFNHRRWLQHQQQQQQQQPQHQHQQQSHCASASASGSGSGSASASGSGFFVTLTHISTCTDKGSLLPVGGCW</sequence>
<organism evidence="3">
    <name type="scientific">Drosophila persimilis</name>
    <name type="common">Fruit fly</name>
    <dbReference type="NCBI Taxonomy" id="7234"/>
    <lineage>
        <taxon>Eukaryota</taxon>
        <taxon>Metazoa</taxon>
        <taxon>Ecdysozoa</taxon>
        <taxon>Arthropoda</taxon>
        <taxon>Hexapoda</taxon>
        <taxon>Insecta</taxon>
        <taxon>Pterygota</taxon>
        <taxon>Neoptera</taxon>
        <taxon>Endopterygota</taxon>
        <taxon>Diptera</taxon>
        <taxon>Brachycera</taxon>
        <taxon>Muscomorpha</taxon>
        <taxon>Ephydroidea</taxon>
        <taxon>Drosophilidae</taxon>
        <taxon>Drosophila</taxon>
        <taxon>Sophophora</taxon>
    </lineage>
</organism>
<gene>
    <name evidence="2" type="primary">Dper\GL13130</name>
    <name evidence="2" type="ORF">Dper_GL13130</name>
</gene>
<protein>
    <submittedName>
        <fullName evidence="2">GL13130</fullName>
    </submittedName>
</protein>
<accession>B4GVB8</accession>
<proteinExistence type="predicted"/>
<evidence type="ECO:0000313" key="3">
    <source>
        <dbReference type="Proteomes" id="UP000008744"/>
    </source>
</evidence>
<keyword evidence="3" id="KW-1185">Reference proteome</keyword>